<dbReference type="PANTHER" id="PTHR33442">
    <property type="entry name" value="TRANS-3-HYDROXY-L-PROLINE DEHYDRATASE"/>
    <property type="match status" value="1"/>
</dbReference>
<feature type="active site" description="Proton acceptor" evidence="3">
    <location>
        <position position="97"/>
    </location>
</feature>
<dbReference type="GO" id="GO:0047580">
    <property type="term" value="F:4-hydroxyproline epimerase activity"/>
    <property type="evidence" value="ECO:0007669"/>
    <property type="project" value="TreeGrafter"/>
</dbReference>
<dbReference type="GO" id="GO:0050346">
    <property type="term" value="F:trans-L-3-hydroxyproline dehydratase activity"/>
    <property type="evidence" value="ECO:0007669"/>
    <property type="project" value="UniProtKB-ARBA"/>
</dbReference>
<evidence type="ECO:0000256" key="2">
    <source>
        <dbReference type="ARBA" id="ARBA00023235"/>
    </source>
</evidence>
<dbReference type="InterPro" id="IPR008794">
    <property type="entry name" value="Pro_racemase_fam"/>
</dbReference>
<evidence type="ECO:0000256" key="1">
    <source>
        <dbReference type="ARBA" id="ARBA00007529"/>
    </source>
</evidence>
<dbReference type="PANTHER" id="PTHR33442:SF5">
    <property type="entry name" value="BIFUNCTIONAL TRANS-3-HYDROXY-L-PROLINE DEHYDRATASE_2-EPIMERASE"/>
    <property type="match status" value="1"/>
</dbReference>
<protein>
    <submittedName>
        <fullName evidence="5">Proline racemase</fullName>
    </submittedName>
</protein>
<comment type="caution">
    <text evidence="5">The sequence shown here is derived from an EMBL/GenBank/DDBJ whole genome shotgun (WGS) entry which is preliminary data.</text>
</comment>
<sequence length="353" mass="38044">MTGNISMDWDHSLDLLLVHCQGEIGKVIVGGAPEIPGATMLDKMNHINMVDDSIRRFVTFEPRAGVAMSVNLLVAPTRPDADAGFIVLQADRAHPMSGSNCICVVTALLESGRVAMREPETIVRLDTPAGLIVARADCFQGRCLSVSLDNVASFAEALDRDIETPRWGRIKVDVAFGGVYYAIVDVDQIGSDIAPANARYLAEAGIELKSLLAEQVKVKHPDLPGVDEIAYVMFRGHEPDGVVRTCTTLKPGRVDRSPCGTGSSANLATLYARGEVVVGDRRTSRSIIGGEFVAEAIGITEVGGHPAVLPRITGRGWVYGREQLRISDEDPFKNGFALSDSWGPQVHLLTEEE</sequence>
<comment type="similarity">
    <text evidence="1">Belongs to the proline racemase family.</text>
</comment>
<gene>
    <name evidence="5" type="ORF">CEJ86_21430</name>
</gene>
<keyword evidence="2" id="KW-0413">Isomerase</keyword>
<dbReference type="SUPFAM" id="SSF54506">
    <property type="entry name" value="Diaminopimelate epimerase-like"/>
    <property type="match status" value="1"/>
</dbReference>
<name>A0A2J0YYH4_RHIML</name>
<reference evidence="5 6" key="1">
    <citation type="submission" date="2017-06" db="EMBL/GenBank/DDBJ databases">
        <title>Ensifer strains isolated from leguminous trees and herbs display diverse denitrification phenotypes with some acting as strong N2O sinks.</title>
        <authorList>
            <person name="Woliy K."/>
            <person name="Mania D."/>
            <person name="Bakken L.R."/>
            <person name="Frostegard A."/>
        </authorList>
    </citation>
    <scope>NUCLEOTIDE SEQUENCE [LARGE SCALE GENOMIC DNA]</scope>
    <source>
        <strain evidence="5 6">AC50a</strain>
    </source>
</reference>
<dbReference type="AlphaFoldDB" id="A0A2J0YYH4"/>
<evidence type="ECO:0000256" key="3">
    <source>
        <dbReference type="PIRSR" id="PIRSR029792-1"/>
    </source>
</evidence>
<dbReference type="Gene3D" id="3.10.310.10">
    <property type="entry name" value="Diaminopimelate Epimerase, Chain A, domain 1"/>
    <property type="match status" value="2"/>
</dbReference>
<dbReference type="FunFam" id="3.10.310.10:FF:000005">
    <property type="entry name" value="Proline racemase"/>
    <property type="match status" value="1"/>
</dbReference>
<evidence type="ECO:0000256" key="4">
    <source>
        <dbReference type="PIRSR" id="PIRSR029792-2"/>
    </source>
</evidence>
<proteinExistence type="inferred from homology"/>
<dbReference type="PIRSF" id="PIRSF029792">
    <property type="entry name" value="Pro_racemase"/>
    <property type="match status" value="1"/>
</dbReference>
<feature type="binding site" evidence="4">
    <location>
        <begin position="260"/>
        <end position="261"/>
    </location>
    <ligand>
        <name>substrate</name>
    </ligand>
</feature>
<dbReference type="Proteomes" id="UP000231987">
    <property type="component" value="Unassembled WGS sequence"/>
</dbReference>
<organism evidence="5 6">
    <name type="scientific">Rhizobium meliloti</name>
    <name type="common">Ensifer meliloti</name>
    <name type="synonym">Sinorhizobium meliloti</name>
    <dbReference type="NCBI Taxonomy" id="382"/>
    <lineage>
        <taxon>Bacteria</taxon>
        <taxon>Pseudomonadati</taxon>
        <taxon>Pseudomonadota</taxon>
        <taxon>Alphaproteobacteria</taxon>
        <taxon>Hyphomicrobiales</taxon>
        <taxon>Rhizobiaceae</taxon>
        <taxon>Sinorhizobium/Ensifer group</taxon>
        <taxon>Sinorhizobium</taxon>
    </lineage>
</organism>
<feature type="active site" description="Proton donor" evidence="3">
    <location>
        <position position="259"/>
    </location>
</feature>
<accession>A0A2J0YYH4</accession>
<feature type="binding site" evidence="4">
    <location>
        <begin position="98"/>
        <end position="99"/>
    </location>
    <ligand>
        <name>substrate</name>
    </ligand>
</feature>
<feature type="binding site" evidence="4">
    <location>
        <position position="89"/>
    </location>
    <ligand>
        <name>substrate</name>
    </ligand>
</feature>
<dbReference type="Pfam" id="PF05544">
    <property type="entry name" value="Pro_racemase"/>
    <property type="match status" value="1"/>
</dbReference>
<feature type="binding site" evidence="4">
    <location>
        <position position="255"/>
    </location>
    <ligand>
        <name>substrate</name>
    </ligand>
</feature>
<dbReference type="EMBL" id="NJGD01000010">
    <property type="protein sequence ID" value="PJR13321.1"/>
    <property type="molecule type" value="Genomic_DNA"/>
</dbReference>
<evidence type="ECO:0000313" key="5">
    <source>
        <dbReference type="EMBL" id="PJR13321.1"/>
    </source>
</evidence>
<evidence type="ECO:0000313" key="6">
    <source>
        <dbReference type="Proteomes" id="UP000231987"/>
    </source>
</evidence>
<dbReference type="SFLD" id="SFLDS00028">
    <property type="entry name" value="Proline_Racemase"/>
    <property type="match status" value="1"/>
</dbReference>